<feature type="compositionally biased region" description="Low complexity" evidence="3">
    <location>
        <begin position="687"/>
        <end position="702"/>
    </location>
</feature>
<accession>A0A423VV28</accession>
<organism evidence="5 6">
    <name type="scientific">Cytospora chrysosperma</name>
    <name type="common">Cytospora canker fungus</name>
    <name type="synonym">Sphaeria chrysosperma</name>
    <dbReference type="NCBI Taxonomy" id="252740"/>
    <lineage>
        <taxon>Eukaryota</taxon>
        <taxon>Fungi</taxon>
        <taxon>Dikarya</taxon>
        <taxon>Ascomycota</taxon>
        <taxon>Pezizomycotina</taxon>
        <taxon>Sordariomycetes</taxon>
        <taxon>Sordariomycetidae</taxon>
        <taxon>Diaporthales</taxon>
        <taxon>Cytosporaceae</taxon>
        <taxon>Cytospora</taxon>
    </lineage>
</organism>
<keyword evidence="6" id="KW-1185">Reference proteome</keyword>
<evidence type="ECO:0000256" key="3">
    <source>
        <dbReference type="SAM" id="MobiDB-lite"/>
    </source>
</evidence>
<feature type="region of interest" description="Disordered" evidence="3">
    <location>
        <begin position="226"/>
        <end position="263"/>
    </location>
</feature>
<dbReference type="PANTHER" id="PTHR14430:SF0">
    <property type="entry name" value="SEC2P DOMAIN-CONTAINING PROTEIN"/>
    <property type="match status" value="1"/>
</dbReference>
<feature type="compositionally biased region" description="Polar residues" evidence="3">
    <location>
        <begin position="252"/>
        <end position="261"/>
    </location>
</feature>
<dbReference type="EMBL" id="LJZO01000026">
    <property type="protein sequence ID" value="ROV94871.1"/>
    <property type="molecule type" value="Genomic_DNA"/>
</dbReference>
<proteinExistence type="predicted"/>
<dbReference type="Pfam" id="PF25555">
    <property type="entry name" value="RAB3A-like_C"/>
    <property type="match status" value="1"/>
</dbReference>
<dbReference type="GO" id="GO:0070319">
    <property type="term" value="C:Golgi to plasma membrane transport vesicle"/>
    <property type="evidence" value="ECO:0007669"/>
    <property type="project" value="TreeGrafter"/>
</dbReference>
<reference evidence="5 6" key="1">
    <citation type="submission" date="2015-09" db="EMBL/GenBank/DDBJ databases">
        <title>Host preference determinants of Valsa canker pathogens revealed by comparative genomics.</title>
        <authorList>
            <person name="Yin Z."/>
            <person name="Huang L."/>
        </authorList>
    </citation>
    <scope>NUCLEOTIDE SEQUENCE [LARGE SCALE GENOMIC DNA]</scope>
    <source>
        <strain evidence="5 6">YSFL</strain>
    </source>
</reference>
<feature type="compositionally biased region" description="Polar residues" evidence="3">
    <location>
        <begin position="727"/>
        <end position="737"/>
    </location>
</feature>
<dbReference type="PANTHER" id="PTHR14430">
    <property type="entry name" value="RABIN3-RELATED"/>
    <property type="match status" value="1"/>
</dbReference>
<feature type="compositionally biased region" description="Basic and acidic residues" evidence="3">
    <location>
        <begin position="704"/>
        <end position="714"/>
    </location>
</feature>
<name>A0A423VV28_CYTCH</name>
<dbReference type="STRING" id="252740.A0A423VV28"/>
<evidence type="ECO:0000256" key="1">
    <source>
        <dbReference type="ARBA" id="ARBA00023054"/>
    </source>
</evidence>
<dbReference type="SUPFAM" id="SSF144284">
    <property type="entry name" value="Sec2 N-terminal region"/>
    <property type="match status" value="1"/>
</dbReference>
<evidence type="ECO:0000259" key="4">
    <source>
        <dbReference type="Pfam" id="PF06428"/>
    </source>
</evidence>
<keyword evidence="1 2" id="KW-0175">Coiled coil</keyword>
<feature type="compositionally biased region" description="Polar residues" evidence="3">
    <location>
        <begin position="230"/>
        <end position="239"/>
    </location>
</feature>
<feature type="compositionally biased region" description="Basic and acidic residues" evidence="3">
    <location>
        <begin position="543"/>
        <end position="561"/>
    </location>
</feature>
<gene>
    <name evidence="5" type="ORF">VSDG_07103</name>
</gene>
<feature type="region of interest" description="Disordered" evidence="3">
    <location>
        <begin position="349"/>
        <end position="368"/>
    </location>
</feature>
<dbReference type="GO" id="GO:0005085">
    <property type="term" value="F:guanyl-nucleotide exchange factor activity"/>
    <property type="evidence" value="ECO:0007669"/>
    <property type="project" value="InterPro"/>
</dbReference>
<feature type="domain" description="GDP/GTP exchange factor Sec2 N-terminal" evidence="4">
    <location>
        <begin position="78"/>
        <end position="221"/>
    </location>
</feature>
<dbReference type="GO" id="GO:0006887">
    <property type="term" value="P:exocytosis"/>
    <property type="evidence" value="ECO:0007669"/>
    <property type="project" value="TreeGrafter"/>
</dbReference>
<dbReference type="Gene3D" id="6.10.140.910">
    <property type="match status" value="1"/>
</dbReference>
<sequence>MSADGPSLAPPATPRSQTRRVYAGISESDFDLSTIPDPRSRSLTPANIDGSASPRQHSDHDDEVATLSSKLIHAINHQTTLDDNLSQTRLELERAREQIQSMDVQLAKQREMLVGDIWIRRKSVEAEKTNLLHRIAEEKRLRIEAQQEKKRIEQELENLTAELFEEANKMVISAKEDSRRDQEILHRKNDALKAQLADTEGLLKSQQEQLTELKQVMEQMQMSLDHDNDTATTTPSSPGCSKFDSREDDTPTSDIGSQSGLSDLITPSYPTSFTHLLQPVLRNDINAYDDFVGLCKASRRPATASRPPSGSQSGLGLGLMGPVASVTSIGIPLSHSTISLSSVGSQAPSSTFSLQAPTTPNSSLSGSANSPMLSIPALKDTKFYKRVLTEDVEPTLRLDMAPGLSWLARRSVISAMSEGSLVVEPVPTTGTYARLSQPQLYPCSLCGENRKEEQYLRMYRFRTSENSSSQRYPLCRYCLNRVRATCDFLGFLRIIKDGHWRTDDEDAEKAAWEESVRLRENMFWARIGGGVRPVSQGFHGHSHSIEKSPRLSQEESSRQGKDMIVAAEEPAAVQDEMRVSSPEGEDKAEEFSTPAETTPQPTPAPESSGLEDKLDTVDDKPDVVHDQPAVEVEQVPEVEKPVEDEVAVEDDQTVEDEQPAEDDQPAEVDQSAEDEQPVELEQPAMSEQPVQEEQPVEVQEPAEAGDKGKAKWVLERPQTPPPTNNNRLSTQSLTPKSSESKNRLSVRIFGSP</sequence>
<feature type="compositionally biased region" description="Basic and acidic residues" evidence="3">
    <location>
        <begin position="610"/>
        <end position="625"/>
    </location>
</feature>
<comment type="caution">
    <text evidence="5">The sequence shown here is derived from an EMBL/GenBank/DDBJ whole genome shotgun (WGS) entry which is preliminary data.</text>
</comment>
<protein>
    <recommendedName>
        <fullName evidence="4">GDP/GTP exchange factor Sec2 N-terminal domain-containing protein</fullName>
    </recommendedName>
</protein>
<evidence type="ECO:0000256" key="2">
    <source>
        <dbReference type="SAM" id="Coils"/>
    </source>
</evidence>
<feature type="compositionally biased region" description="Acidic residues" evidence="3">
    <location>
        <begin position="644"/>
        <end position="678"/>
    </location>
</feature>
<feature type="coiled-coil region" evidence="2">
    <location>
        <begin position="78"/>
        <end position="223"/>
    </location>
</feature>
<dbReference type="GO" id="GO:0051286">
    <property type="term" value="C:cell tip"/>
    <property type="evidence" value="ECO:0007669"/>
    <property type="project" value="TreeGrafter"/>
</dbReference>
<evidence type="ECO:0000313" key="6">
    <source>
        <dbReference type="Proteomes" id="UP000284375"/>
    </source>
</evidence>
<feature type="region of interest" description="Disordered" evidence="3">
    <location>
        <begin position="1"/>
        <end position="62"/>
    </location>
</feature>
<dbReference type="CDD" id="cd21044">
    <property type="entry name" value="Rab11BD_RAB3IP_like"/>
    <property type="match status" value="1"/>
</dbReference>
<dbReference type="AlphaFoldDB" id="A0A423VV28"/>
<evidence type="ECO:0000313" key="5">
    <source>
        <dbReference type="EMBL" id="ROV94871.1"/>
    </source>
</evidence>
<dbReference type="Pfam" id="PF06428">
    <property type="entry name" value="Sec2p"/>
    <property type="match status" value="1"/>
</dbReference>
<dbReference type="InterPro" id="IPR040351">
    <property type="entry name" value="RAB3IL/RAB3IP/Sec2"/>
</dbReference>
<feature type="region of interest" description="Disordered" evidence="3">
    <location>
        <begin position="535"/>
        <end position="752"/>
    </location>
</feature>
<dbReference type="OrthoDB" id="1748564at2759"/>
<dbReference type="Proteomes" id="UP000284375">
    <property type="component" value="Unassembled WGS sequence"/>
</dbReference>
<dbReference type="InterPro" id="IPR009449">
    <property type="entry name" value="Sec2_N"/>
</dbReference>